<dbReference type="InterPro" id="IPR007280">
    <property type="entry name" value="Peptidase_C_arc/bac"/>
</dbReference>
<reference evidence="11 12" key="1">
    <citation type="submission" date="2022-05" db="EMBL/GenBank/DDBJ databases">
        <authorList>
            <person name="Jo J.-H."/>
            <person name="Im W.-T."/>
        </authorList>
    </citation>
    <scope>NUCLEOTIDE SEQUENCE [LARGE SCALE GENOMIC DNA]</scope>
    <source>
        <strain evidence="11 12">NSE70-1</strain>
    </source>
</reference>
<keyword evidence="6" id="KW-0479">Metal-binding</keyword>
<evidence type="ECO:0000256" key="4">
    <source>
        <dbReference type="ARBA" id="ARBA00022525"/>
    </source>
</evidence>
<keyword evidence="4" id="KW-0964">Secreted</keyword>
<comment type="caution">
    <text evidence="11">The sequence shown here is derived from an EMBL/GenBank/DDBJ whole genome shotgun (WGS) entry which is preliminary data.</text>
</comment>
<dbReference type="Gene3D" id="2.40.128.340">
    <property type="match status" value="1"/>
</dbReference>
<dbReference type="SUPFAM" id="SSF55486">
    <property type="entry name" value="Metalloproteases ('zincins'), catalytic domain"/>
    <property type="match status" value="1"/>
</dbReference>
<dbReference type="InterPro" id="IPR006026">
    <property type="entry name" value="Peptidase_Metallo"/>
</dbReference>
<evidence type="ECO:0000256" key="7">
    <source>
        <dbReference type="ARBA" id="ARBA00022737"/>
    </source>
</evidence>
<dbReference type="SMART" id="SM00235">
    <property type="entry name" value="ZnMc"/>
    <property type="match status" value="1"/>
</dbReference>
<dbReference type="InterPro" id="IPR013517">
    <property type="entry name" value="FG-GAP"/>
</dbReference>
<protein>
    <submittedName>
        <fullName evidence="11">M10 family metallopeptidase C-terminal domain-containing protein</fullName>
    </submittedName>
</protein>
<dbReference type="Gene3D" id="2.150.10.10">
    <property type="entry name" value="Serralysin-like metalloprotease, C-terminal"/>
    <property type="match status" value="3"/>
</dbReference>
<dbReference type="Pfam" id="PF00353">
    <property type="entry name" value="HemolysinCabind"/>
    <property type="match status" value="4"/>
</dbReference>
<comment type="cofactor">
    <cofactor evidence="1">
        <name>Ca(2+)</name>
        <dbReference type="ChEBI" id="CHEBI:29108"/>
    </cofactor>
</comment>
<dbReference type="Gene3D" id="2.60.120.380">
    <property type="match status" value="1"/>
</dbReference>
<dbReference type="PRINTS" id="PR00313">
    <property type="entry name" value="CABNDNGRPT"/>
</dbReference>
<dbReference type="InterPro" id="IPR024079">
    <property type="entry name" value="MetalloPept_cat_dom_sf"/>
</dbReference>
<dbReference type="CDD" id="cd04277">
    <property type="entry name" value="ZnMc_serralysin_like"/>
    <property type="match status" value="1"/>
</dbReference>
<keyword evidence="5" id="KW-0645">Protease</keyword>
<dbReference type="Pfam" id="PF01839">
    <property type="entry name" value="FG-GAP"/>
    <property type="match status" value="1"/>
</dbReference>
<sequence length="928" mass="97098">MVDVPGNSTTTRSISVGGTVTDSLEVAGDHDWFQIQLTAGQSISVALDGLTLIDPYLRIRDSSGNIIFENDDITSGINRDSLLGFTATYTGTYYIDVGAWDPPPDSPDYPGYTGTYQLSVETYTPPPVGTVDQLADYLVDGYWGGESRHFDVAPGGSITVNLTALTAPARTLALAALATWTDIIGITFVQVATGGQITFDDNEEGAFSNSIWSNGIITSSHVNVSVDWLADYGTSLNGYSFQTYVHEIGHALGLGHQGGYNGDASYPFEAVFLNDGWPLSVMSYFDQIDNTYFAGQGFDFNYVVTPMMADILAMSMLYGLSTTTRAGNTTYGPSWSSTMGALCIFDSGGVDTIDVSGLAGSHLINLNPGTFSNVLGEEGNVSIAFGVSIENAIGGAGDDTLIGNAANNVLNGGAGEDVVSYETATAAVQVDLRTTAQQNTVGAGLDTLSGFERLIGSAYGDTLTGTSTTLKINGGDGNDVIISTGAGDHRLFGDGGDDRFVPGQGNDWMIGGDGFDTVDYGGAAGSIYAVTNGSGANTGNSGFDTISVEKLIGSNFDDTLWAWEVGHQVWGGAGNDTLKGSWLGSSQLYGGSGNDIYEVRHSASQVIEAAGEGIDLVMAEANFTLSANVENLTLVQPIYDPYGGAALQPPPFDDFSGTGNNLANVITGNRGDNILSGMAGLDTLTGGEGNDIFRDTAAGLNGDTITDFAVGDRIVISDASLAGFSFSLSGSTLTYTGGTLTLSGVSGMLVASAAAGGVQLTLKTSSNDARNDFNGDGRSDILWRNDNGQMTNWLGEADGGFAYNDANAANVIATDWHIAGVGDFNGDGRDDILWRRDNGQMTNWLGEADGGFAYNDANAANVIATDWRIAGVGDFNGDGRDDILWRRDNGQMTNWLGEADGGFAYNDANAANVIATDWHVQPSEILWM</sequence>
<dbReference type="InterPro" id="IPR001818">
    <property type="entry name" value="Pept_M10_metallopeptidase"/>
</dbReference>
<dbReference type="SUPFAM" id="SSF89260">
    <property type="entry name" value="Collagen-binding domain"/>
    <property type="match status" value="1"/>
</dbReference>
<gene>
    <name evidence="11" type="ORF">LZ496_11710</name>
</gene>
<evidence type="ECO:0000256" key="2">
    <source>
        <dbReference type="ARBA" id="ARBA00004613"/>
    </source>
</evidence>
<evidence type="ECO:0000256" key="9">
    <source>
        <dbReference type="ARBA" id="ARBA00022833"/>
    </source>
</evidence>
<dbReference type="InterPro" id="IPR011049">
    <property type="entry name" value="Serralysin-like_metalloprot_C"/>
</dbReference>
<comment type="similarity">
    <text evidence="3">Belongs to the peptidase M10B family.</text>
</comment>
<evidence type="ECO:0000256" key="6">
    <source>
        <dbReference type="ARBA" id="ARBA00022723"/>
    </source>
</evidence>
<evidence type="ECO:0000259" key="10">
    <source>
        <dbReference type="SMART" id="SM00235"/>
    </source>
</evidence>
<dbReference type="Gene3D" id="3.40.390.10">
    <property type="entry name" value="Collagenase (Catalytic Domain)"/>
    <property type="match status" value="1"/>
</dbReference>
<organism evidence="11 12">
    <name type="scientific">Sphingomonas caseinilyticus</name>
    <dbReference type="NCBI Taxonomy" id="2908205"/>
    <lineage>
        <taxon>Bacteria</taxon>
        <taxon>Pseudomonadati</taxon>
        <taxon>Pseudomonadota</taxon>
        <taxon>Alphaproteobacteria</taxon>
        <taxon>Sphingomonadales</taxon>
        <taxon>Sphingomonadaceae</taxon>
        <taxon>Sphingomonas</taxon>
    </lineage>
</organism>
<dbReference type="Pfam" id="PF13517">
    <property type="entry name" value="FG-GAP_3"/>
    <property type="match status" value="1"/>
</dbReference>
<proteinExistence type="inferred from homology"/>
<dbReference type="PANTHER" id="PTHR46580">
    <property type="entry name" value="SENSOR KINASE-RELATED"/>
    <property type="match status" value="1"/>
</dbReference>
<name>A0ABT0RWS6_9SPHN</name>
<comment type="subcellular location">
    <subcellularLocation>
        <location evidence="2">Secreted</location>
    </subcellularLocation>
</comment>
<dbReference type="InterPro" id="IPR001343">
    <property type="entry name" value="Hemolysn_Ca-bd"/>
</dbReference>
<dbReference type="Pfam" id="PF08548">
    <property type="entry name" value="Peptidase_M10_C"/>
    <property type="match status" value="1"/>
</dbReference>
<feature type="domain" description="Peptidase metallopeptidase" evidence="10">
    <location>
        <begin position="146"/>
        <end position="287"/>
    </location>
</feature>
<evidence type="ECO:0000256" key="8">
    <source>
        <dbReference type="ARBA" id="ARBA00022801"/>
    </source>
</evidence>
<dbReference type="Pfam" id="PF00413">
    <property type="entry name" value="Peptidase_M10"/>
    <property type="match status" value="1"/>
</dbReference>
<evidence type="ECO:0000313" key="12">
    <source>
        <dbReference type="Proteomes" id="UP001203410"/>
    </source>
</evidence>
<keyword evidence="8" id="KW-0378">Hydrolase</keyword>
<evidence type="ECO:0000256" key="5">
    <source>
        <dbReference type="ARBA" id="ARBA00022670"/>
    </source>
</evidence>
<evidence type="ECO:0000313" key="11">
    <source>
        <dbReference type="EMBL" id="MCL6699445.1"/>
    </source>
</evidence>
<keyword evidence="7" id="KW-0677">Repeat</keyword>
<dbReference type="EMBL" id="JAMGBA010000002">
    <property type="protein sequence ID" value="MCL6699445.1"/>
    <property type="molecule type" value="Genomic_DNA"/>
</dbReference>
<dbReference type="SUPFAM" id="SSF51120">
    <property type="entry name" value="beta-Roll"/>
    <property type="match status" value="3"/>
</dbReference>
<dbReference type="InterPro" id="IPR013858">
    <property type="entry name" value="Peptidase_M10B_C"/>
</dbReference>
<keyword evidence="12" id="KW-1185">Reference proteome</keyword>
<keyword evidence="9" id="KW-0862">Zinc</keyword>
<dbReference type="Proteomes" id="UP001203410">
    <property type="component" value="Unassembled WGS sequence"/>
</dbReference>
<evidence type="ECO:0000256" key="1">
    <source>
        <dbReference type="ARBA" id="ARBA00001913"/>
    </source>
</evidence>
<evidence type="ECO:0000256" key="3">
    <source>
        <dbReference type="ARBA" id="ARBA00009490"/>
    </source>
</evidence>
<dbReference type="RefSeq" id="WP_249904858.1">
    <property type="nucleotide sequence ID" value="NZ_JAMGBA010000002.1"/>
</dbReference>
<dbReference type="InterPro" id="IPR034033">
    <property type="entry name" value="Serralysin-like"/>
</dbReference>
<accession>A0ABT0RWS6</accession>
<dbReference type="Pfam" id="PF04151">
    <property type="entry name" value="PPC"/>
    <property type="match status" value="1"/>
</dbReference>